<sequence>MKNTRKSWRLIGWIFLLLIPFSVQAQWKYVQDSSKLPAHPRILLLEGEEQKIKENIASDPIWAKVHQVIMDESDKIVSLPKLERIMVGRRLLSVSREALRRIFYLSYAYRLGGQDKYLKKAEKEMLAISAFGDWNPSHFLDVAEMTMALSIGYDWLYPSLDIASRQKIRTAILEKGIDPSLNTKNAWYFTATHNWNQVCNAGISFGALAIYEDLPELSKSIIDKAVETMQLPMNDYAPDGAYPEGYSYWEYGTSFNVLFLSAIEKVFGTDFGLTASSAFLKTAAYQEHMTGPMNLCFNYADCGLGGGLSPAMFWFSSKLNDPSLLWNEKAYLAKNIRANDRILPAIMIWGRDIKISNVQPPKEILWAGQGVTPVALMRTSWSNPNAIYVGFKGGSASSNHAHMDTGSFIMEADGIRWASDFGSQDYNSLESKGVDLWNRSQNSQRWQVFRYNNLAHNTLTVDNQLQIVEGYADIRSSSSLPAFINATSDLSKIYKGQLAECVRGVAIVNQQYVVVRDELKTLSKETTIRWTMLTTADVKITGSNTIELKKDGKKLKLEVSEPAKVALKIWSTVSANDFDVANPGTTLIGFEVKIPANTTAALLVKLIPQSAKKVASKTPELAQWAK</sequence>
<comment type="caution">
    <text evidence="3">The sequence shown here is derived from an EMBL/GenBank/DDBJ whole genome shotgun (WGS) entry which is preliminary data.</text>
</comment>
<evidence type="ECO:0000259" key="2">
    <source>
        <dbReference type="Pfam" id="PF07940"/>
    </source>
</evidence>
<name>A0A5J4RV32_9ZZZZ</name>
<dbReference type="PANTHER" id="PTHR38045">
    <property type="entry name" value="CHROMOSOME 1, WHOLE GENOME SHOTGUN SEQUENCE"/>
    <property type="match status" value="1"/>
</dbReference>
<dbReference type="GO" id="GO:0030313">
    <property type="term" value="C:cell envelope"/>
    <property type="evidence" value="ECO:0007669"/>
    <property type="project" value="UniProtKB-SubCell"/>
</dbReference>
<dbReference type="SUPFAM" id="SSF48230">
    <property type="entry name" value="Chondroitin AC/alginate lyase"/>
    <property type="match status" value="1"/>
</dbReference>
<comment type="subcellular location">
    <subcellularLocation>
        <location evidence="1">Cell envelope</location>
    </subcellularLocation>
</comment>
<dbReference type="Gene3D" id="1.50.10.100">
    <property type="entry name" value="Chondroitin AC/alginate lyase"/>
    <property type="match status" value="1"/>
</dbReference>
<dbReference type="InterPro" id="IPR012480">
    <property type="entry name" value="Hepar_II_III_C"/>
</dbReference>
<accession>A0A5J4RV32</accession>
<protein>
    <recommendedName>
        <fullName evidence="2">Heparinase II/III-like C-terminal domain-containing protein</fullName>
    </recommendedName>
</protein>
<dbReference type="InterPro" id="IPR008929">
    <property type="entry name" value="Chondroitin_lyas"/>
</dbReference>
<dbReference type="EMBL" id="SNRY01000665">
    <property type="protein sequence ID" value="KAA6337857.1"/>
    <property type="molecule type" value="Genomic_DNA"/>
</dbReference>
<dbReference type="AlphaFoldDB" id="A0A5J4RV32"/>
<reference evidence="3" key="1">
    <citation type="submission" date="2019-03" db="EMBL/GenBank/DDBJ databases">
        <title>Single cell metagenomics reveals metabolic interactions within the superorganism composed of flagellate Streblomastix strix and complex community of Bacteroidetes bacteria on its surface.</title>
        <authorList>
            <person name="Treitli S.C."/>
            <person name="Kolisko M."/>
            <person name="Husnik F."/>
            <person name="Keeling P."/>
            <person name="Hampl V."/>
        </authorList>
    </citation>
    <scope>NUCLEOTIDE SEQUENCE</scope>
    <source>
        <strain evidence="3">STM</strain>
    </source>
</reference>
<evidence type="ECO:0000256" key="1">
    <source>
        <dbReference type="ARBA" id="ARBA00004196"/>
    </source>
</evidence>
<feature type="domain" description="Heparinase II/III-like C-terminal" evidence="2">
    <location>
        <begin position="385"/>
        <end position="575"/>
    </location>
</feature>
<organism evidence="3">
    <name type="scientific">termite gut metagenome</name>
    <dbReference type="NCBI Taxonomy" id="433724"/>
    <lineage>
        <taxon>unclassified sequences</taxon>
        <taxon>metagenomes</taxon>
        <taxon>organismal metagenomes</taxon>
    </lineage>
</organism>
<proteinExistence type="predicted"/>
<dbReference type="Pfam" id="PF07940">
    <property type="entry name" value="Hepar_II_III_C"/>
    <property type="match status" value="1"/>
</dbReference>
<dbReference type="GO" id="GO:0016829">
    <property type="term" value="F:lyase activity"/>
    <property type="evidence" value="ECO:0007669"/>
    <property type="project" value="InterPro"/>
</dbReference>
<gene>
    <name evidence="3" type="ORF">EZS27_014089</name>
</gene>
<evidence type="ECO:0000313" key="3">
    <source>
        <dbReference type="EMBL" id="KAA6337857.1"/>
    </source>
</evidence>
<dbReference type="PANTHER" id="PTHR38045:SF1">
    <property type="entry name" value="HEPARINASE II_III-LIKE PROTEIN"/>
    <property type="match status" value="1"/>
</dbReference>
<dbReference type="Gene3D" id="2.70.98.70">
    <property type="match status" value="1"/>
</dbReference>